<feature type="transmembrane region" description="Helical" evidence="1">
    <location>
        <begin position="258"/>
        <end position="275"/>
    </location>
</feature>
<dbReference type="Pfam" id="PF05675">
    <property type="entry name" value="DUF817"/>
    <property type="match status" value="1"/>
</dbReference>
<feature type="transmembrane region" description="Helical" evidence="1">
    <location>
        <begin position="95"/>
        <end position="112"/>
    </location>
</feature>
<name>A0A2W5WZF4_9CAUL</name>
<evidence type="ECO:0000313" key="3">
    <source>
        <dbReference type="Proteomes" id="UP000249393"/>
    </source>
</evidence>
<feature type="transmembrane region" description="Helical" evidence="1">
    <location>
        <begin position="163"/>
        <end position="181"/>
    </location>
</feature>
<keyword evidence="1" id="KW-1133">Transmembrane helix</keyword>
<keyword evidence="1" id="KW-0812">Transmembrane</keyword>
<dbReference type="InterPro" id="IPR008535">
    <property type="entry name" value="DUF817"/>
</dbReference>
<keyword evidence="1" id="KW-0472">Membrane</keyword>
<gene>
    <name evidence="2" type="ORF">DI526_13270</name>
</gene>
<sequence>MNLKDRIKGAVAALDVWARPWAGRSRWHGYAYEFLLFGLKQAWACLFGGLMLALLVGTKLFWPEAAPLARYDFLVIASVAIQALLLALRLERWDEAMVIFIFHVVGTVMELFKTAHGSWIYPEPSVLRIGAVPLFTGFMYACVGSYIARIWRLFDVTFVRYPPLWTTYALAALIYANFFTHHYVADIRLGLFALSGLLFGRTWFLFTPDETPRRMPMLLGALLVSLFIWFAENLGTFAGAWIYPSQAAGWRMVPIEKMGAWYLLMLISFVLVTLVHRPTEAGVGRLREGIRVAA</sequence>
<dbReference type="EMBL" id="QFQZ01000040">
    <property type="protein sequence ID" value="PZR33534.1"/>
    <property type="molecule type" value="Genomic_DNA"/>
</dbReference>
<proteinExistence type="predicted"/>
<dbReference type="PIRSF" id="PIRSF009141">
    <property type="entry name" value="UCP009141"/>
    <property type="match status" value="1"/>
</dbReference>
<organism evidence="2 3">
    <name type="scientific">Caulobacter segnis</name>
    <dbReference type="NCBI Taxonomy" id="88688"/>
    <lineage>
        <taxon>Bacteria</taxon>
        <taxon>Pseudomonadati</taxon>
        <taxon>Pseudomonadota</taxon>
        <taxon>Alphaproteobacteria</taxon>
        <taxon>Caulobacterales</taxon>
        <taxon>Caulobacteraceae</taxon>
        <taxon>Caulobacter</taxon>
    </lineage>
</organism>
<feature type="transmembrane region" description="Helical" evidence="1">
    <location>
        <begin position="218"/>
        <end position="243"/>
    </location>
</feature>
<dbReference type="Proteomes" id="UP000249393">
    <property type="component" value="Unassembled WGS sequence"/>
</dbReference>
<feature type="transmembrane region" description="Helical" evidence="1">
    <location>
        <begin position="34"/>
        <end position="56"/>
    </location>
</feature>
<dbReference type="AlphaFoldDB" id="A0A2W5WZF4"/>
<reference evidence="2 3" key="1">
    <citation type="submission" date="2017-08" db="EMBL/GenBank/DDBJ databases">
        <title>Infants hospitalized years apart are colonized by the same room-sourced microbial strains.</title>
        <authorList>
            <person name="Brooks B."/>
            <person name="Olm M.R."/>
            <person name="Firek B.A."/>
            <person name="Baker R."/>
            <person name="Thomas B.C."/>
            <person name="Morowitz M.J."/>
            <person name="Banfield J.F."/>
        </authorList>
    </citation>
    <scope>NUCLEOTIDE SEQUENCE [LARGE SCALE GENOMIC DNA]</scope>
    <source>
        <strain evidence="2">S2_003_000_R2_4</strain>
    </source>
</reference>
<feature type="transmembrane region" description="Helical" evidence="1">
    <location>
        <begin position="187"/>
        <end position="206"/>
    </location>
</feature>
<comment type="caution">
    <text evidence="2">The sequence shown here is derived from an EMBL/GenBank/DDBJ whole genome shotgun (WGS) entry which is preliminary data.</text>
</comment>
<accession>A0A2W5WZF4</accession>
<protein>
    <submittedName>
        <fullName evidence="2">DUF817 domain-containing protein</fullName>
    </submittedName>
</protein>
<evidence type="ECO:0000313" key="2">
    <source>
        <dbReference type="EMBL" id="PZR33534.1"/>
    </source>
</evidence>
<feature type="transmembrane region" description="Helical" evidence="1">
    <location>
        <begin position="132"/>
        <end position="151"/>
    </location>
</feature>
<dbReference type="RefSeq" id="WP_304278724.1">
    <property type="nucleotide sequence ID" value="NZ_QFQZ01000040.1"/>
</dbReference>
<feature type="transmembrane region" description="Helical" evidence="1">
    <location>
        <begin position="68"/>
        <end position="88"/>
    </location>
</feature>
<evidence type="ECO:0000256" key="1">
    <source>
        <dbReference type="SAM" id="Phobius"/>
    </source>
</evidence>